<dbReference type="SUPFAM" id="SSF49265">
    <property type="entry name" value="Fibronectin type III"/>
    <property type="match status" value="1"/>
</dbReference>
<dbReference type="SMART" id="SM00060">
    <property type="entry name" value="FN3"/>
    <property type="match status" value="2"/>
</dbReference>
<organism evidence="5 6">
    <name type="scientific">Nocardiopsis akebiae</name>
    <dbReference type="NCBI Taxonomy" id="2831968"/>
    <lineage>
        <taxon>Bacteria</taxon>
        <taxon>Bacillati</taxon>
        <taxon>Actinomycetota</taxon>
        <taxon>Actinomycetes</taxon>
        <taxon>Streptosporangiales</taxon>
        <taxon>Nocardiopsidaceae</taxon>
        <taxon>Nocardiopsis</taxon>
    </lineage>
</organism>
<feature type="region of interest" description="Disordered" evidence="3">
    <location>
        <begin position="136"/>
        <end position="168"/>
    </location>
</feature>
<accession>A0ABX8BY25</accession>
<dbReference type="SUPFAM" id="SSF52266">
    <property type="entry name" value="SGNH hydrolase"/>
    <property type="match status" value="1"/>
</dbReference>
<dbReference type="Proteomes" id="UP000678016">
    <property type="component" value="Chromosome"/>
</dbReference>
<proteinExistence type="predicted"/>
<keyword evidence="2" id="KW-0119">Carbohydrate metabolism</keyword>
<keyword evidence="1" id="KW-0326">Glycosidase</keyword>
<keyword evidence="1" id="KW-0378">Hydrolase</keyword>
<evidence type="ECO:0000256" key="3">
    <source>
        <dbReference type="SAM" id="MobiDB-lite"/>
    </source>
</evidence>
<dbReference type="InterPro" id="IPR036514">
    <property type="entry name" value="SGNH_hydro_sf"/>
</dbReference>
<dbReference type="EMBL" id="CP074132">
    <property type="protein sequence ID" value="QUX26892.1"/>
    <property type="molecule type" value="Genomic_DNA"/>
</dbReference>
<gene>
    <name evidence="5" type="ORF">KGD83_16110</name>
</gene>
<dbReference type="Pfam" id="PF00657">
    <property type="entry name" value="Lipase_GDSL"/>
    <property type="match status" value="1"/>
</dbReference>
<dbReference type="InterPro" id="IPR003961">
    <property type="entry name" value="FN3_dom"/>
</dbReference>
<dbReference type="RefSeq" id="WP_212639983.1">
    <property type="nucleotide sequence ID" value="NZ_CP074132.1"/>
</dbReference>
<dbReference type="PROSITE" id="PS50853">
    <property type="entry name" value="FN3"/>
    <property type="match status" value="1"/>
</dbReference>
<evidence type="ECO:0000313" key="5">
    <source>
        <dbReference type="EMBL" id="QUX26892.1"/>
    </source>
</evidence>
<reference evidence="6" key="1">
    <citation type="submission" date="2021-05" db="EMBL/GenBank/DDBJ databases">
        <title>Direct Submission.</title>
        <authorList>
            <person name="Li K."/>
            <person name="Gao J."/>
        </authorList>
    </citation>
    <scope>NUCLEOTIDE SEQUENCE [LARGE SCALE GENOMIC DNA]</scope>
    <source>
        <strain evidence="6">HDS12</strain>
    </source>
</reference>
<evidence type="ECO:0000259" key="4">
    <source>
        <dbReference type="PROSITE" id="PS50853"/>
    </source>
</evidence>
<evidence type="ECO:0000256" key="1">
    <source>
        <dbReference type="ARBA" id="ARBA00023295"/>
    </source>
</evidence>
<dbReference type="PANTHER" id="PTHR30383:SF2">
    <property type="entry name" value="CELLULOSE-BINDING PROTEIN"/>
    <property type="match status" value="1"/>
</dbReference>
<dbReference type="Pfam" id="PF00041">
    <property type="entry name" value="fn3"/>
    <property type="match status" value="1"/>
</dbReference>
<keyword evidence="2" id="KW-0624">Polysaccharide degradation</keyword>
<name>A0ABX8BY25_9ACTN</name>
<dbReference type="PANTHER" id="PTHR30383">
    <property type="entry name" value="THIOESTERASE 1/PROTEASE 1/LYSOPHOSPHOLIPASE L1"/>
    <property type="match status" value="1"/>
</dbReference>
<feature type="region of interest" description="Disordered" evidence="3">
    <location>
        <begin position="1"/>
        <end position="21"/>
    </location>
</feature>
<protein>
    <submittedName>
        <fullName evidence="5">Fibronectin type III domain-containing protein</fullName>
    </submittedName>
</protein>
<dbReference type="CDD" id="cd00063">
    <property type="entry name" value="FN3"/>
    <property type="match status" value="1"/>
</dbReference>
<dbReference type="InterPro" id="IPR001087">
    <property type="entry name" value="GDSL"/>
</dbReference>
<keyword evidence="6" id="KW-1185">Reference proteome</keyword>
<dbReference type="Gene3D" id="3.40.50.1110">
    <property type="entry name" value="SGNH hydrolase"/>
    <property type="match status" value="1"/>
</dbReference>
<dbReference type="CDD" id="cd01833">
    <property type="entry name" value="XynB_like"/>
    <property type="match status" value="1"/>
</dbReference>
<evidence type="ECO:0000313" key="6">
    <source>
        <dbReference type="Proteomes" id="UP000678016"/>
    </source>
</evidence>
<feature type="region of interest" description="Disordered" evidence="3">
    <location>
        <begin position="601"/>
        <end position="622"/>
    </location>
</feature>
<feature type="domain" description="Fibronectin type-III" evidence="4">
    <location>
        <begin position="617"/>
        <end position="709"/>
    </location>
</feature>
<sequence length="761" mass="82980">MAMVDRTRSTPWSTRESLPSGDGATDYAHAVEDFLDHPELAINDYESLGGGRQYGAFVVAAYFSEAVSGNFVLDTWRTLKQESVTPIEAVQQVVDFYGRDMGDLLLGFAVANHRLDVPSDATFFLGARDGYDEPHARTTWQSSLAGRRPPRAEHNISPSTSRSGLPEVTQGGATYVELRPSGSGGRLDIELDALVGDYQYALLTWSDGVVRPDMEPIDMARGSNRSARVTELTASLRPGEVATLVIARTDVSTNPHADPIQWNASLRASGDGPKIMVVGDSITHGNEGSHSWRYVLDQHLNDNGVAADFVGPRTGAYDIHTDIRNRAILDGLEPPPQEYYPGPSTARYYDNGFDRDHNAMWGWTFADANNTIERDVNEHDPDYLLIALGFNDITWGYSDAPGTVASARTMIDEARAANPDIRILISNVVTRTLLPEFEWLNPEIREYAGLLESEVASLSTDRSPVHLVDISSGYDPVSHAWDGLHPNARGDYFIGSHFADALHGEFGVGAPYGPVPSDPPDVSLDKPAWIKVETTDQGFRVGWARVFGAAGYHVWTRNVTENQDWLLLPLPVPGDYFYSTWVRDGDTYEFRVAPARGDDHVGPVSDTASAVASPRTLPGPPNVTAQVDGTEVVVRWDSRTGAQGYRIYWIEALGNYPVMRNAYVDNDDGNSYRITGLEPGMRYDVGVSSVNGYGAGIPSGTLNQVVVPGVTATGEERSELAWEARDEALTATEELWEGYPEGTAPIIEGALPTGPISGADE</sequence>
<dbReference type="Gene3D" id="2.60.40.10">
    <property type="entry name" value="Immunoglobulins"/>
    <property type="match status" value="1"/>
</dbReference>
<dbReference type="InterPro" id="IPR036116">
    <property type="entry name" value="FN3_sf"/>
</dbReference>
<dbReference type="InterPro" id="IPR051532">
    <property type="entry name" value="Ester_Hydrolysis_Enzymes"/>
</dbReference>
<evidence type="ECO:0000256" key="2">
    <source>
        <dbReference type="ARBA" id="ARBA00023326"/>
    </source>
</evidence>
<dbReference type="InterPro" id="IPR013783">
    <property type="entry name" value="Ig-like_fold"/>
</dbReference>